<evidence type="ECO:0000256" key="7">
    <source>
        <dbReference type="SAM" id="Phobius"/>
    </source>
</evidence>
<feature type="chain" id="PRO_5044876966" description="Cadherin domain-containing protein" evidence="8">
    <location>
        <begin position="20"/>
        <end position="1021"/>
    </location>
</feature>
<dbReference type="SMART" id="SM00112">
    <property type="entry name" value="CA"/>
    <property type="match status" value="3"/>
</dbReference>
<dbReference type="AlphaFoldDB" id="A0ABD3XT98"/>
<keyword evidence="2" id="KW-0677">Repeat</keyword>
<dbReference type="PANTHER" id="PTHR24027">
    <property type="entry name" value="CADHERIN-23"/>
    <property type="match status" value="1"/>
</dbReference>
<proteinExistence type="predicted"/>
<comment type="subcellular location">
    <subcellularLocation>
        <location evidence="1">Membrane</location>
    </subcellularLocation>
</comment>
<evidence type="ECO:0000256" key="8">
    <source>
        <dbReference type="SAM" id="SignalP"/>
    </source>
</evidence>
<feature type="domain" description="Cadherin" evidence="9">
    <location>
        <begin position="608"/>
        <end position="713"/>
    </location>
</feature>
<dbReference type="GO" id="GO:0005509">
    <property type="term" value="F:calcium ion binding"/>
    <property type="evidence" value="ECO:0007669"/>
    <property type="project" value="UniProtKB-UniRule"/>
</dbReference>
<evidence type="ECO:0000313" key="11">
    <source>
        <dbReference type="Proteomes" id="UP001634394"/>
    </source>
</evidence>
<name>A0ABD3XT98_SINWO</name>
<feature type="region of interest" description="Disordered" evidence="6">
    <location>
        <begin position="887"/>
        <end position="907"/>
    </location>
</feature>
<organism evidence="10 11">
    <name type="scientific">Sinanodonta woodiana</name>
    <name type="common">Chinese pond mussel</name>
    <name type="synonym">Anodonta woodiana</name>
    <dbReference type="NCBI Taxonomy" id="1069815"/>
    <lineage>
        <taxon>Eukaryota</taxon>
        <taxon>Metazoa</taxon>
        <taxon>Spiralia</taxon>
        <taxon>Lophotrochozoa</taxon>
        <taxon>Mollusca</taxon>
        <taxon>Bivalvia</taxon>
        <taxon>Autobranchia</taxon>
        <taxon>Heteroconchia</taxon>
        <taxon>Palaeoheterodonta</taxon>
        <taxon>Unionida</taxon>
        <taxon>Unionoidea</taxon>
        <taxon>Unionidae</taxon>
        <taxon>Unioninae</taxon>
        <taxon>Sinanodonta</taxon>
    </lineage>
</organism>
<evidence type="ECO:0000259" key="9">
    <source>
        <dbReference type="PROSITE" id="PS50268"/>
    </source>
</evidence>
<feature type="signal peptide" evidence="8">
    <location>
        <begin position="1"/>
        <end position="19"/>
    </location>
</feature>
<dbReference type="Pfam" id="PF00028">
    <property type="entry name" value="Cadherin"/>
    <property type="match status" value="1"/>
</dbReference>
<evidence type="ECO:0000256" key="4">
    <source>
        <dbReference type="ARBA" id="ARBA00023136"/>
    </source>
</evidence>
<accession>A0ABD3XT98</accession>
<evidence type="ECO:0000256" key="1">
    <source>
        <dbReference type="ARBA" id="ARBA00004370"/>
    </source>
</evidence>
<dbReference type="InterPro" id="IPR039808">
    <property type="entry name" value="Cadherin"/>
</dbReference>
<feature type="compositionally biased region" description="Polar residues" evidence="6">
    <location>
        <begin position="887"/>
        <end position="898"/>
    </location>
</feature>
<dbReference type="Gene3D" id="2.60.40.60">
    <property type="entry name" value="Cadherins"/>
    <property type="match status" value="5"/>
</dbReference>
<evidence type="ECO:0000313" key="10">
    <source>
        <dbReference type="EMBL" id="KAL3888233.1"/>
    </source>
</evidence>
<dbReference type="InterPro" id="IPR015919">
    <property type="entry name" value="Cadherin-like_sf"/>
</dbReference>
<keyword evidence="7" id="KW-1133">Transmembrane helix</keyword>
<evidence type="ECO:0000256" key="2">
    <source>
        <dbReference type="ARBA" id="ARBA00022737"/>
    </source>
</evidence>
<dbReference type="CDD" id="cd11304">
    <property type="entry name" value="Cadherin_repeat"/>
    <property type="match status" value="2"/>
</dbReference>
<feature type="transmembrane region" description="Helical" evidence="7">
    <location>
        <begin position="831"/>
        <end position="856"/>
    </location>
</feature>
<dbReference type="PROSITE" id="PS50268">
    <property type="entry name" value="CADHERIN_2"/>
    <property type="match status" value="3"/>
</dbReference>
<dbReference type="InterPro" id="IPR002126">
    <property type="entry name" value="Cadherin-like_dom"/>
</dbReference>
<dbReference type="Proteomes" id="UP001634394">
    <property type="component" value="Unassembled WGS sequence"/>
</dbReference>
<keyword evidence="4 7" id="KW-0472">Membrane</keyword>
<reference evidence="10 11" key="1">
    <citation type="submission" date="2024-11" db="EMBL/GenBank/DDBJ databases">
        <title>Chromosome-level genome assembly of the freshwater bivalve Anodonta woodiana.</title>
        <authorList>
            <person name="Chen X."/>
        </authorList>
    </citation>
    <scope>NUCLEOTIDE SEQUENCE [LARGE SCALE GENOMIC DNA]</scope>
    <source>
        <strain evidence="10">MN2024</strain>
        <tissue evidence="10">Gills</tissue>
    </source>
</reference>
<keyword evidence="3 5" id="KW-0106">Calcium</keyword>
<dbReference type="SUPFAM" id="SSF49313">
    <property type="entry name" value="Cadherin-like"/>
    <property type="match status" value="5"/>
</dbReference>
<dbReference type="PANTHER" id="PTHR24027:SF438">
    <property type="entry name" value="CADHERIN 23"/>
    <property type="match status" value="1"/>
</dbReference>
<feature type="domain" description="Cadherin" evidence="9">
    <location>
        <begin position="504"/>
        <end position="607"/>
    </location>
</feature>
<keyword evidence="11" id="KW-1185">Reference proteome</keyword>
<keyword evidence="7" id="KW-0812">Transmembrane</keyword>
<evidence type="ECO:0000256" key="5">
    <source>
        <dbReference type="PROSITE-ProRule" id="PRU00043"/>
    </source>
</evidence>
<keyword evidence="8" id="KW-0732">Signal</keyword>
<protein>
    <recommendedName>
        <fullName evidence="9">Cadherin domain-containing protein</fullName>
    </recommendedName>
</protein>
<sequence length="1021" mass="113413">MRLSLSFLTLFSLIYTGDATDLFSDTCTSATTVGNINYYTSIDNNKGFGYMIEHNAYVFPCCGVVTLWESQVGNPGTLQMQVWRRYSVSNWTLVGENQAIASGAASSITAVSYSVPVTERITVRKGDYIGWYTSNDDMVKYTADTWTGTSYPTMIHRIMMSDLYPGDNYDWTNINVYYDRYYAIRATVSPGSAPYFVNLGSSVTIDPSTAINSILFTVSVTDSDPDDVSKLEVTLVKSYINLYSFDTSTLKLSTISSLSDREGETHTVVFMVKETNCYQYNTATLTIVISPRTLTFTNLPAVVSLAEGTTSQSLLYTIDLNGSAWYYCYDTSSNLKFQVRPNSVGTTRSQTYGVYVNEWPQFSYATAQSYTVNVQCVDTESSRSASSTLTVNINKSSAPVFTNLDNTTTVDAHTAYVGNTIFRVLATDADNDMLTFSMTCSPSACPFQLMYSGHLQLNNWLLLWTTASYKLSITVTDTHNNVVGPKYLTVNIINIDAIPQILNVPLTPNLEVRENTPLGTTLMTVSVYDADSADTLTYTYNCLQGEAFSYFSLNPYTGVLKTAYKLINYETISTSTLSLTITVGDHKYYDREILTVVIKNENEAPYFSYSEYNVYEQEGRSSNYMFLNVNNLVSDVDASETLVFGLDCGVYTDYFSMASSSGLLSFKGVYDLDTIGTPSDVRCNATVEDIGGLSAKMRLNIYVALVNDHLPSFQLSSYTFYVAAATAVGTLAFSLTATDHDTNTGDVITYSLDQSMLADNYFMITNDGSVYVLKTLAPLYIGAELSFIARATDSASHVGTATVLVKVPVSTTTVTTTTDRTMMFTESYTNIIWLVPTVLAFVCLIFLTAYMFYLCFKHSKRCSCKENCCYVPGWNARRLFIPQLNKNRPTPIQKQNKQPPRGHPTTFERIDYEDDISIVDREESTPSVSYIPPASRIVTTPVGKESKATVSQHRLVVESPRGAGPGRKSISPQVYDSVSQAHNQYHIMNHRDPPNNIPEDDGGITSIQIRQPRRSWMVDSF</sequence>
<dbReference type="PRINTS" id="PR00205">
    <property type="entry name" value="CADHERIN"/>
</dbReference>
<comment type="caution">
    <text evidence="10">The sequence shown here is derived from an EMBL/GenBank/DDBJ whole genome shotgun (WGS) entry which is preliminary data.</text>
</comment>
<dbReference type="GO" id="GO:0016020">
    <property type="term" value="C:membrane"/>
    <property type="evidence" value="ECO:0007669"/>
    <property type="project" value="UniProtKB-SubCell"/>
</dbReference>
<dbReference type="EMBL" id="JBJQND010000001">
    <property type="protein sequence ID" value="KAL3888233.1"/>
    <property type="molecule type" value="Genomic_DNA"/>
</dbReference>
<evidence type="ECO:0000256" key="3">
    <source>
        <dbReference type="ARBA" id="ARBA00022837"/>
    </source>
</evidence>
<evidence type="ECO:0000256" key="6">
    <source>
        <dbReference type="SAM" id="MobiDB-lite"/>
    </source>
</evidence>
<gene>
    <name evidence="10" type="ORF">ACJMK2_000608</name>
</gene>
<feature type="domain" description="Cadherin" evidence="9">
    <location>
        <begin position="714"/>
        <end position="838"/>
    </location>
</feature>